<reference evidence="6" key="1">
    <citation type="journal article" date="2019" name="Int. J. Syst. Evol. Microbiol.">
        <title>The Global Catalogue of Microorganisms (GCM) 10K type strain sequencing project: providing services to taxonomists for standard genome sequencing and annotation.</title>
        <authorList>
            <consortium name="The Broad Institute Genomics Platform"/>
            <consortium name="The Broad Institute Genome Sequencing Center for Infectious Disease"/>
            <person name="Wu L."/>
            <person name="Ma J."/>
        </authorList>
    </citation>
    <scope>NUCLEOTIDE SEQUENCE [LARGE SCALE GENOMIC DNA]</scope>
    <source>
        <strain evidence="6">CGMCC 4.7106</strain>
    </source>
</reference>
<name>A0ABW5DA85_9BACT</name>
<dbReference type="RefSeq" id="WP_386821258.1">
    <property type="nucleotide sequence ID" value="NZ_JBHUIT010000031.1"/>
</dbReference>
<evidence type="ECO:0000259" key="4">
    <source>
        <dbReference type="Pfam" id="PF00884"/>
    </source>
</evidence>
<evidence type="ECO:0000313" key="6">
    <source>
        <dbReference type="Proteomes" id="UP001597375"/>
    </source>
</evidence>
<gene>
    <name evidence="5" type="ORF">ACFSSA_14285</name>
</gene>
<comment type="caution">
    <text evidence="5">The sequence shown here is derived from an EMBL/GenBank/DDBJ whole genome shotgun (WGS) entry which is preliminary data.</text>
</comment>
<protein>
    <submittedName>
        <fullName evidence="5">Sulfatase-like hydrolase/transferase</fullName>
    </submittedName>
</protein>
<dbReference type="Proteomes" id="UP001597375">
    <property type="component" value="Unassembled WGS sequence"/>
</dbReference>
<dbReference type="SUPFAM" id="SSF53649">
    <property type="entry name" value="Alkaline phosphatase-like"/>
    <property type="match status" value="1"/>
</dbReference>
<accession>A0ABW5DA85</accession>
<dbReference type="InterPro" id="IPR000917">
    <property type="entry name" value="Sulfatase_N"/>
</dbReference>
<evidence type="ECO:0000256" key="2">
    <source>
        <dbReference type="ARBA" id="ARBA00022801"/>
    </source>
</evidence>
<dbReference type="InterPro" id="IPR017850">
    <property type="entry name" value="Alkaline_phosphatase_core_sf"/>
</dbReference>
<proteinExistence type="inferred from homology"/>
<keyword evidence="2" id="KW-0378">Hydrolase</keyword>
<dbReference type="EMBL" id="JBHUIT010000031">
    <property type="protein sequence ID" value="MFD2257847.1"/>
    <property type="molecule type" value="Genomic_DNA"/>
</dbReference>
<organism evidence="5 6">
    <name type="scientific">Luteolibacter algae</name>
    <dbReference type="NCBI Taxonomy" id="454151"/>
    <lineage>
        <taxon>Bacteria</taxon>
        <taxon>Pseudomonadati</taxon>
        <taxon>Verrucomicrobiota</taxon>
        <taxon>Verrucomicrobiia</taxon>
        <taxon>Verrucomicrobiales</taxon>
        <taxon>Verrucomicrobiaceae</taxon>
        <taxon>Luteolibacter</taxon>
    </lineage>
</organism>
<dbReference type="PANTHER" id="PTHR42693">
    <property type="entry name" value="ARYLSULFATASE FAMILY MEMBER"/>
    <property type="match status" value="1"/>
</dbReference>
<dbReference type="PANTHER" id="PTHR42693:SF53">
    <property type="entry name" value="ENDO-4-O-SULFATASE"/>
    <property type="match status" value="1"/>
</dbReference>
<feature type="region of interest" description="Disordered" evidence="3">
    <location>
        <begin position="297"/>
        <end position="319"/>
    </location>
</feature>
<dbReference type="Pfam" id="PF00884">
    <property type="entry name" value="Sulfatase"/>
    <property type="match status" value="1"/>
</dbReference>
<dbReference type="InterPro" id="IPR050738">
    <property type="entry name" value="Sulfatase"/>
</dbReference>
<keyword evidence="6" id="KW-1185">Reference proteome</keyword>
<evidence type="ECO:0000313" key="5">
    <source>
        <dbReference type="EMBL" id="MFD2257847.1"/>
    </source>
</evidence>
<evidence type="ECO:0000256" key="3">
    <source>
        <dbReference type="SAM" id="MobiDB-lite"/>
    </source>
</evidence>
<sequence>MENKNFISEVAPDWEDDQLLTRYTDKAMEWVSAQANDAKNGKPFFLYFSMTSPHEPVAPRADFIGKSGCGGYGDFVMETDFHIGRLLDFLDEQELSENTLVLFSSDNGAENTWKQRIKDYGHHSSGKLRDGKRSHYEGGHRVPFSIRWPAVIQAGRIWEKPICQIDLMVTVAEIIGAKLPEDAAEDSQSFADVLRNPASGFERIPMIITNNRNGQFSVTEGKWKLVMPSGGNGRELYDLAEDIGENRNLIKQHPEVAAALEVKLTEMLCNGRSTQGARQSNDTGWWPAITWLTPEEYKARHPEGEPLVGKANKKSKAKK</sequence>
<evidence type="ECO:0000256" key="1">
    <source>
        <dbReference type="ARBA" id="ARBA00008779"/>
    </source>
</evidence>
<dbReference type="Gene3D" id="3.40.720.10">
    <property type="entry name" value="Alkaline Phosphatase, subunit A"/>
    <property type="match status" value="1"/>
</dbReference>
<dbReference type="Gene3D" id="3.30.1120.10">
    <property type="match status" value="1"/>
</dbReference>
<feature type="domain" description="Sulfatase N-terminal" evidence="4">
    <location>
        <begin position="21"/>
        <end position="176"/>
    </location>
</feature>
<comment type="similarity">
    <text evidence="1">Belongs to the sulfatase family.</text>
</comment>